<evidence type="ECO:0000256" key="2">
    <source>
        <dbReference type="ARBA" id="ARBA00004742"/>
    </source>
</evidence>
<reference evidence="14" key="1">
    <citation type="journal article" date="2021" name="PeerJ">
        <title>Extensive microbial diversity within the chicken gut microbiome revealed by metagenomics and culture.</title>
        <authorList>
            <person name="Gilroy R."/>
            <person name="Ravi A."/>
            <person name="Getino M."/>
            <person name="Pursley I."/>
            <person name="Horton D.L."/>
            <person name="Alikhan N.F."/>
            <person name="Baker D."/>
            <person name="Gharbi K."/>
            <person name="Hall N."/>
            <person name="Watson M."/>
            <person name="Adriaenssens E.M."/>
            <person name="Foster-Nyarko E."/>
            <person name="Jarju S."/>
            <person name="Secka A."/>
            <person name="Antonio M."/>
            <person name="Oren A."/>
            <person name="Chaudhuri R.R."/>
            <person name="La Ragione R."/>
            <person name="Hildebrand F."/>
            <person name="Pallen M.J."/>
        </authorList>
    </citation>
    <scope>NUCLEOTIDE SEQUENCE</scope>
    <source>
        <strain evidence="14">MalCec1-1739</strain>
    </source>
</reference>
<keyword evidence="4 11" id="KW-0312">Gluconeogenesis</keyword>
<dbReference type="Gene3D" id="3.30.1330.90">
    <property type="entry name" value="D-3-phosphoglycerate dehydrogenase, domain 3"/>
    <property type="match status" value="2"/>
</dbReference>
<dbReference type="Pfam" id="PF03313">
    <property type="entry name" value="SDH_alpha"/>
    <property type="match status" value="1"/>
</dbReference>
<name>A0A9D2ZTM4_9BACT</name>
<dbReference type="InterPro" id="IPR004644">
    <property type="entry name" value="Fe-S_L-Ser_mono"/>
</dbReference>
<dbReference type="AlphaFoldDB" id="A0A9D2ZTM4"/>
<dbReference type="InterPro" id="IPR005130">
    <property type="entry name" value="Ser_deHydtase-like_asu"/>
</dbReference>
<evidence type="ECO:0000259" key="13">
    <source>
        <dbReference type="Pfam" id="PF03315"/>
    </source>
</evidence>
<accession>A0A9D2ZTM4</accession>
<evidence type="ECO:0000256" key="9">
    <source>
        <dbReference type="ARBA" id="ARBA00023239"/>
    </source>
</evidence>
<feature type="domain" description="Serine dehydratase-like alpha subunit" evidence="12">
    <location>
        <begin position="153"/>
        <end position="395"/>
    </location>
</feature>
<protein>
    <recommendedName>
        <fullName evidence="11">L-serine dehydratase</fullName>
        <ecNumber evidence="11">4.3.1.17</ecNumber>
    </recommendedName>
</protein>
<evidence type="ECO:0000256" key="8">
    <source>
        <dbReference type="ARBA" id="ARBA00023014"/>
    </source>
</evidence>
<evidence type="ECO:0000256" key="7">
    <source>
        <dbReference type="ARBA" id="ARBA00023004"/>
    </source>
</evidence>
<sequence length="402" mass="43859">MESIKEIYKIGHGPSSSHTMGPHRASEMFRDRHSDCHNFEVTLFGSLAATGKGHLTDKAVQDVLSHCGKVTIVWRPNEFLPFHPNAMTFKALDDNGTVIDEWTVYSVGGGALSDGKDYLEKSNADYPMTQMTDILHWCERTGRSYWEYVQQCEDSDLWDYLAEIWRVMKQSVRNGLENDGVLPGPLNLRRKASTYFIKARGYKQSLQSRGLVFAYALAVSEENASGGMIVTAPTCGSCGVVPSVLYHLQETRDFSDARILRALATAGLVGNIAKSNASISGAEVGCQGEVGVACAMASAAANQLFGGSPAQIEYAAEMGLEHHLGMTCDPVCGMVQIPCIERNAYAAARALDANLYSSFTDGGHRVSYDKVLQVMKETGCDLPSVYKETSQGGLAKDYEQME</sequence>
<dbReference type="Proteomes" id="UP000787625">
    <property type="component" value="Unassembled WGS sequence"/>
</dbReference>
<keyword evidence="9 11" id="KW-0456">Lyase</keyword>
<dbReference type="GO" id="GO:0006094">
    <property type="term" value="P:gluconeogenesis"/>
    <property type="evidence" value="ECO:0007669"/>
    <property type="project" value="UniProtKB-KW"/>
</dbReference>
<proteinExistence type="inferred from homology"/>
<dbReference type="GO" id="GO:0003941">
    <property type="term" value="F:L-serine ammonia-lyase activity"/>
    <property type="evidence" value="ECO:0007669"/>
    <property type="project" value="UniProtKB-UniRule"/>
</dbReference>
<evidence type="ECO:0000256" key="3">
    <source>
        <dbReference type="ARBA" id="ARBA00008636"/>
    </source>
</evidence>
<evidence type="ECO:0000256" key="4">
    <source>
        <dbReference type="ARBA" id="ARBA00022432"/>
    </source>
</evidence>
<gene>
    <name evidence="14" type="ORF">IAA93_00470</name>
</gene>
<dbReference type="InterPro" id="IPR051318">
    <property type="entry name" value="Fe-S_L-Ser"/>
</dbReference>
<evidence type="ECO:0000313" key="14">
    <source>
        <dbReference type="EMBL" id="HJD52192.1"/>
    </source>
</evidence>
<dbReference type="EC" id="4.3.1.17" evidence="11"/>
<comment type="caution">
    <text evidence="14">The sequence shown here is derived from an EMBL/GenBank/DDBJ whole genome shotgun (WGS) entry which is preliminary data.</text>
</comment>
<keyword evidence="8 11" id="KW-0411">Iron-sulfur</keyword>
<dbReference type="SUPFAM" id="SSF143548">
    <property type="entry name" value="Serine metabolism enzymes domain"/>
    <property type="match status" value="1"/>
</dbReference>
<evidence type="ECO:0000256" key="10">
    <source>
        <dbReference type="ARBA" id="ARBA00049406"/>
    </source>
</evidence>
<evidence type="ECO:0000259" key="12">
    <source>
        <dbReference type="Pfam" id="PF03313"/>
    </source>
</evidence>
<keyword evidence="5 11" id="KW-0004">4Fe-4S</keyword>
<evidence type="ECO:0000256" key="6">
    <source>
        <dbReference type="ARBA" id="ARBA00022723"/>
    </source>
</evidence>
<comment type="pathway">
    <text evidence="2">Carbohydrate biosynthesis; gluconeogenesis.</text>
</comment>
<dbReference type="PANTHER" id="PTHR30182:SF1">
    <property type="entry name" value="L-SERINE DEHYDRATASE 1"/>
    <property type="match status" value="1"/>
</dbReference>
<dbReference type="PANTHER" id="PTHR30182">
    <property type="entry name" value="L-SERINE DEHYDRATASE"/>
    <property type="match status" value="1"/>
</dbReference>
<organism evidence="14 15">
    <name type="scientific">Candidatus Avibacteroides avistercoris</name>
    <dbReference type="NCBI Taxonomy" id="2840690"/>
    <lineage>
        <taxon>Bacteria</taxon>
        <taxon>Pseudomonadati</taxon>
        <taxon>Bacteroidota</taxon>
        <taxon>Bacteroidia</taxon>
        <taxon>Bacteroidales</taxon>
        <taxon>Bacteroidaceae</taxon>
        <taxon>Bacteroidaceae incertae sedis</taxon>
        <taxon>Candidatus Avibacteroides</taxon>
    </lineage>
</organism>
<dbReference type="Pfam" id="PF03315">
    <property type="entry name" value="SDH_beta"/>
    <property type="match status" value="2"/>
</dbReference>
<dbReference type="GO" id="GO:0051539">
    <property type="term" value="F:4 iron, 4 sulfur cluster binding"/>
    <property type="evidence" value="ECO:0007669"/>
    <property type="project" value="UniProtKB-UniRule"/>
</dbReference>
<dbReference type="InterPro" id="IPR005131">
    <property type="entry name" value="Ser_deHydtase_bsu"/>
</dbReference>
<dbReference type="NCBIfam" id="TIGR00720">
    <property type="entry name" value="sda_mono"/>
    <property type="match status" value="1"/>
</dbReference>
<feature type="domain" description="Serine dehydratase beta chain" evidence="13">
    <location>
        <begin position="3"/>
        <end position="61"/>
    </location>
</feature>
<dbReference type="InterPro" id="IPR029009">
    <property type="entry name" value="ASB_dom_sf"/>
</dbReference>
<feature type="domain" description="Serine dehydratase beta chain" evidence="13">
    <location>
        <begin position="70"/>
        <end position="114"/>
    </location>
</feature>
<dbReference type="EMBL" id="DWUP01000009">
    <property type="protein sequence ID" value="HJD52192.1"/>
    <property type="molecule type" value="Genomic_DNA"/>
</dbReference>
<keyword evidence="7 11" id="KW-0408">Iron</keyword>
<evidence type="ECO:0000256" key="11">
    <source>
        <dbReference type="RuleBase" id="RU366059"/>
    </source>
</evidence>
<comment type="catalytic activity">
    <reaction evidence="10 11">
        <text>L-serine = pyruvate + NH4(+)</text>
        <dbReference type="Rhea" id="RHEA:19169"/>
        <dbReference type="ChEBI" id="CHEBI:15361"/>
        <dbReference type="ChEBI" id="CHEBI:28938"/>
        <dbReference type="ChEBI" id="CHEBI:33384"/>
        <dbReference type="EC" id="4.3.1.17"/>
    </reaction>
</comment>
<comment type="similarity">
    <text evidence="3 11">Belongs to the iron-sulfur dependent L-serine dehydratase family.</text>
</comment>
<evidence type="ECO:0000256" key="5">
    <source>
        <dbReference type="ARBA" id="ARBA00022485"/>
    </source>
</evidence>
<evidence type="ECO:0000256" key="1">
    <source>
        <dbReference type="ARBA" id="ARBA00001966"/>
    </source>
</evidence>
<keyword evidence="6 11" id="KW-0479">Metal-binding</keyword>
<evidence type="ECO:0000313" key="15">
    <source>
        <dbReference type="Proteomes" id="UP000787625"/>
    </source>
</evidence>
<dbReference type="GO" id="GO:0046872">
    <property type="term" value="F:metal ion binding"/>
    <property type="evidence" value="ECO:0007669"/>
    <property type="project" value="UniProtKB-KW"/>
</dbReference>
<reference evidence="14" key="2">
    <citation type="submission" date="2021-04" db="EMBL/GenBank/DDBJ databases">
        <authorList>
            <person name="Gilroy R."/>
        </authorList>
    </citation>
    <scope>NUCLEOTIDE SEQUENCE</scope>
    <source>
        <strain evidence="14">MalCec1-1739</strain>
    </source>
</reference>
<comment type="cofactor">
    <cofactor evidence="1 11">
        <name>[4Fe-4S] cluster</name>
        <dbReference type="ChEBI" id="CHEBI:49883"/>
    </cofactor>
</comment>